<gene>
    <name evidence="1" type="ORF">K491DRAFT_601558</name>
</gene>
<protein>
    <submittedName>
        <fullName evidence="1">Uncharacterized protein</fullName>
    </submittedName>
</protein>
<organism evidence="1 2">
    <name type="scientific">Lophiostoma macrostomum CBS 122681</name>
    <dbReference type="NCBI Taxonomy" id="1314788"/>
    <lineage>
        <taxon>Eukaryota</taxon>
        <taxon>Fungi</taxon>
        <taxon>Dikarya</taxon>
        <taxon>Ascomycota</taxon>
        <taxon>Pezizomycotina</taxon>
        <taxon>Dothideomycetes</taxon>
        <taxon>Pleosporomycetidae</taxon>
        <taxon>Pleosporales</taxon>
        <taxon>Lophiostomataceae</taxon>
        <taxon>Lophiostoma</taxon>
    </lineage>
</organism>
<reference evidence="1" key="1">
    <citation type="journal article" date="2020" name="Stud. Mycol.">
        <title>101 Dothideomycetes genomes: a test case for predicting lifestyles and emergence of pathogens.</title>
        <authorList>
            <person name="Haridas S."/>
            <person name="Albert R."/>
            <person name="Binder M."/>
            <person name="Bloem J."/>
            <person name="Labutti K."/>
            <person name="Salamov A."/>
            <person name="Andreopoulos B."/>
            <person name="Baker S."/>
            <person name="Barry K."/>
            <person name="Bills G."/>
            <person name="Bluhm B."/>
            <person name="Cannon C."/>
            <person name="Castanera R."/>
            <person name="Culley D."/>
            <person name="Daum C."/>
            <person name="Ezra D."/>
            <person name="Gonzalez J."/>
            <person name="Henrissat B."/>
            <person name="Kuo A."/>
            <person name="Liang C."/>
            <person name="Lipzen A."/>
            <person name="Lutzoni F."/>
            <person name="Magnuson J."/>
            <person name="Mondo S."/>
            <person name="Nolan M."/>
            <person name="Ohm R."/>
            <person name="Pangilinan J."/>
            <person name="Park H.-J."/>
            <person name="Ramirez L."/>
            <person name="Alfaro M."/>
            <person name="Sun H."/>
            <person name="Tritt A."/>
            <person name="Yoshinaga Y."/>
            <person name="Zwiers L.-H."/>
            <person name="Turgeon B."/>
            <person name="Goodwin S."/>
            <person name="Spatafora J."/>
            <person name="Crous P."/>
            <person name="Grigoriev I."/>
        </authorList>
    </citation>
    <scope>NUCLEOTIDE SEQUENCE</scope>
    <source>
        <strain evidence="1">CBS 122681</strain>
    </source>
</reference>
<dbReference type="AlphaFoldDB" id="A0A6A6T2U8"/>
<name>A0A6A6T2U8_9PLEO</name>
<keyword evidence="2" id="KW-1185">Reference proteome</keyword>
<dbReference type="OrthoDB" id="3718734at2759"/>
<proteinExistence type="predicted"/>
<dbReference type="EMBL" id="MU004370">
    <property type="protein sequence ID" value="KAF2654080.1"/>
    <property type="molecule type" value="Genomic_DNA"/>
</dbReference>
<evidence type="ECO:0000313" key="2">
    <source>
        <dbReference type="Proteomes" id="UP000799324"/>
    </source>
</evidence>
<evidence type="ECO:0000313" key="1">
    <source>
        <dbReference type="EMBL" id="KAF2654080.1"/>
    </source>
</evidence>
<sequence>MCCIYYTLHVCDHWVAQPSPGNGPMVRICDVAEEQRLGIQCLQLEHRVTFRSQGLCDACLWKQVSK</sequence>
<accession>A0A6A6T2U8</accession>
<dbReference type="Proteomes" id="UP000799324">
    <property type="component" value="Unassembled WGS sequence"/>
</dbReference>